<dbReference type="PANTHER" id="PTHR31223:SF70">
    <property type="entry name" value="LOG FAMILY PROTEIN YJL055W"/>
    <property type="match status" value="1"/>
</dbReference>
<keyword evidence="2" id="KW-0378">Hydrolase</keyword>
<dbReference type="PANTHER" id="PTHR31223">
    <property type="entry name" value="LOG FAMILY PROTEIN YJL055W"/>
    <property type="match status" value="1"/>
</dbReference>
<proteinExistence type="inferred from homology"/>
<dbReference type="EMBL" id="JALBUS010000013">
    <property type="protein sequence ID" value="MDX8417881.1"/>
    <property type="molecule type" value="Genomic_DNA"/>
</dbReference>
<evidence type="ECO:0000313" key="4">
    <source>
        <dbReference type="Proteomes" id="UP001285244"/>
    </source>
</evidence>
<dbReference type="InterPro" id="IPR031100">
    <property type="entry name" value="LOG_fam"/>
</dbReference>
<evidence type="ECO:0000313" key="3">
    <source>
        <dbReference type="EMBL" id="MDX8417881.1"/>
    </source>
</evidence>
<evidence type="ECO:0000256" key="2">
    <source>
        <dbReference type="RuleBase" id="RU363015"/>
    </source>
</evidence>
<gene>
    <name evidence="3" type="ORF">MOZ64_08545</name>
</gene>
<sequence length="182" mass="19916">MNVAVYLGSSMGNDPTIQAMAQKVGEWLAKHHHTLVYGGAQNGLMGVVADSVLANGGHVIGVIPQFLERKEQAHANLDELHIVDTMAQRKTMMIELADAFIAMPGGPGTLEEVSEIISKIRLDQLVGPCILFDLDHYYDPLKAQIDKMIEYGYVDASIYDSVFFVSTMDALAHILDQKAEGQ</sequence>
<dbReference type="RefSeq" id="WP_320326150.1">
    <property type="nucleotide sequence ID" value="NZ_JALBUS010000013.1"/>
</dbReference>
<dbReference type="SUPFAM" id="SSF102405">
    <property type="entry name" value="MCP/YpsA-like"/>
    <property type="match status" value="1"/>
</dbReference>
<protein>
    <recommendedName>
        <fullName evidence="2">Cytokinin riboside 5'-monophosphate phosphoribohydrolase</fullName>
        <ecNumber evidence="2">3.2.2.n1</ecNumber>
    </recommendedName>
</protein>
<comment type="similarity">
    <text evidence="1 2">Belongs to the LOG family.</text>
</comment>
<evidence type="ECO:0000256" key="1">
    <source>
        <dbReference type="ARBA" id="ARBA00006763"/>
    </source>
</evidence>
<accession>A0ABU4WPB2</accession>
<organism evidence="3 4">
    <name type="scientific">Absicoccus intestinalis</name>
    <dbReference type="NCBI Taxonomy" id="2926319"/>
    <lineage>
        <taxon>Bacteria</taxon>
        <taxon>Bacillati</taxon>
        <taxon>Bacillota</taxon>
        <taxon>Erysipelotrichia</taxon>
        <taxon>Erysipelotrichales</taxon>
        <taxon>Erysipelotrichaceae</taxon>
        <taxon>Absicoccus</taxon>
    </lineage>
</organism>
<keyword evidence="2" id="KW-0203">Cytokinin biosynthesis</keyword>
<dbReference type="Gene3D" id="3.40.50.450">
    <property type="match status" value="1"/>
</dbReference>
<keyword evidence="4" id="KW-1185">Reference proteome</keyword>
<name>A0ABU4WPB2_9FIRM</name>
<dbReference type="Pfam" id="PF03641">
    <property type="entry name" value="Lysine_decarbox"/>
    <property type="match status" value="1"/>
</dbReference>
<dbReference type="Proteomes" id="UP001285244">
    <property type="component" value="Unassembled WGS sequence"/>
</dbReference>
<comment type="caution">
    <text evidence="3">The sequence shown here is derived from an EMBL/GenBank/DDBJ whole genome shotgun (WGS) entry which is preliminary data.</text>
</comment>
<reference evidence="3 4" key="1">
    <citation type="submission" date="2022-03" db="EMBL/GenBank/DDBJ databases">
        <title>Novel taxa within the pig intestine.</title>
        <authorList>
            <person name="Wylensek D."/>
            <person name="Bishof K."/>
            <person name="Afrizal A."/>
            <person name="Clavel T."/>
        </authorList>
    </citation>
    <scope>NUCLEOTIDE SEQUENCE [LARGE SCALE GENOMIC DNA]</scope>
    <source>
        <strain evidence="3 4">Cla-KB-P134</strain>
    </source>
</reference>
<dbReference type="EC" id="3.2.2.n1" evidence="2"/>
<dbReference type="InterPro" id="IPR005269">
    <property type="entry name" value="LOG"/>
</dbReference>
<dbReference type="NCBIfam" id="TIGR00730">
    <property type="entry name" value="Rossman fold protein, TIGR00730 family"/>
    <property type="match status" value="1"/>
</dbReference>